<dbReference type="Gene3D" id="3.40.50.150">
    <property type="entry name" value="Vaccinia Virus protein VP39"/>
    <property type="match status" value="2"/>
</dbReference>
<dbReference type="Proteomes" id="UP000034227">
    <property type="component" value="Unassembled WGS sequence"/>
</dbReference>
<comment type="similarity">
    <text evidence="1">Belongs to the glycosyltransferase 2 family.</text>
</comment>
<feature type="domain" description="Glycosyltransferase 2-like" evidence="7">
    <location>
        <begin position="641"/>
        <end position="813"/>
    </location>
</feature>
<evidence type="ECO:0000256" key="4">
    <source>
        <dbReference type="SAM" id="Coils"/>
    </source>
</evidence>
<dbReference type="GO" id="GO:0016757">
    <property type="term" value="F:glycosyltransferase activity"/>
    <property type="evidence" value="ECO:0007669"/>
    <property type="project" value="UniProtKB-KW"/>
</dbReference>
<accession>A0A0F8G2Q5</accession>
<keyword evidence="2" id="KW-0328">Glycosyltransferase</keyword>
<dbReference type="Proteomes" id="UP000034399">
    <property type="component" value="Unassembled WGS sequence"/>
</dbReference>
<sequence length="1386" mass="159816">MLEWTGERYLPFIDPSLCGAEIHYEHLHRYAFAAQFVSGKKVLDLASGEGYGSYLLAKEANFVVGVDIDENAVKHASQKYQAENLNFVKGSICEIPIKGEKEFDVIISFEAIEHIEEQEAFLSEVKRLLKDDGLFIVSSPNKTLYTDETGQQNPHHVKELYFHEFKKLLKEYFSNTIFFGQEVYCGSNIWRLKQKGISKSLSFVIEKNDVNFDFVDEDSKDPLYYIAVASNYRAEKFEDLSSALVDKSHTLLNQGLAYIKELEEEMHKREYVISGYEEKISDYEEKTSDYEEKISHYKGKISIYEEKVSDYEEKINSLNSQISDLNKRSQELEHEIDEMKQSILYKIAMGFQTKFVERALPVNTRRRRTYDTCLLTGRTLINQGPSNLLTSQKKDQMQKKDASESSDREKIQDLRPDQTGINIELYNNTKKSRLHELTAKYVRGKGIQVGPVYHELGITSNIDITYLNHTGQEQISQGEPDPEDYVPAKPDKVIDIGCLDKYENEELDFCIINKAAEKVKDPLEFLNCALRTLKPGGILFLIDSNNADSPETSDEKEEKTLSKEYSTEAILKQLNLQEPDLFTVLEDVEYNFEHEKKEAQKHVFIQEHVFIVEKGHFEKEITRLLKTSDGIINSKDIELDVIVPVYNAYEDTLKCLYSVLKNTGNFRTVLINDKSTDHRIKDLFTRLKPFESEKFVLLENPENKGFVKTVNRGMKFSEKDVILLNSDTIVTEGWTRKLKRCAYSDEKIGTVTPFTNNGTICSIPNFCENNEIPAGFTIEAFANFIEQISLKKYPEIPTAVGFCMYIKREALDKAGYFNEEAFGKGYGEENDFCMRVIRKGYKNVLCDDTFVFHKGEASFSASKAELIKKNLDTLSKMYPDYIPAVSKFINSNPLKEIHENIQLRIQTWDIQKKKIMYILHSWGGGTENHVKNLIKKFSKDYKLYVLQVISNKIILTEINNNNVLKYIFSMNSQMNRFEFHNEEYEKIISSIIDTFQINLIHVHQLIGHTFDVFNIAKIRNIPIVFSIHDFYSVCPKINLIDYNNKYCHGKNNSTDCRICFMDFGITSFSITSWRNNFTDIFEQTTLIIAPSKSTLEILSTYYPNIAGKSIVIEHGHEEELLISRDVAKKPRDMRNKPFHIAFIGGLSPGKGRKIFYDLAGSKELRDKTRWSIFGISDIHSDPACYQDLNVTIFGKYRNFLELKKMILENEVDLVIFPAKWAETFSYTLSEAWSIGVPVLVSNLGALKDRVEKNGGGWVVDISETKNVENKILEIISKPEEYIAKTNEVQQISLKDLDSMIFEYDTVYKTYLKSITPIYFSQNVFTNNDLLKNIFSENLHTPSETSNIEAEYSANLPRRLVQCYYDNGFIYTVNKTKAYVCEAFSRK</sequence>
<evidence type="ECO:0000259" key="6">
    <source>
        <dbReference type="Pfam" id="PF00534"/>
    </source>
</evidence>
<name>A0A0F8G2Q5_METMZ</name>
<dbReference type="Pfam" id="PF00534">
    <property type="entry name" value="Glycos_transf_1"/>
    <property type="match status" value="1"/>
</dbReference>
<dbReference type="PATRIC" id="fig|2209.49.peg.3016"/>
<dbReference type="RefSeq" id="WP_052735618.1">
    <property type="nucleotide sequence ID" value="NZ_JJPA01000110.1"/>
</dbReference>
<dbReference type="InterPro" id="IPR025714">
    <property type="entry name" value="Methyltranfer_dom"/>
</dbReference>
<dbReference type="PANTHER" id="PTHR43179">
    <property type="entry name" value="RHAMNOSYLTRANSFERASE WBBL"/>
    <property type="match status" value="1"/>
</dbReference>
<dbReference type="SUPFAM" id="SSF53335">
    <property type="entry name" value="S-adenosyl-L-methionine-dependent methyltransferases"/>
    <property type="match status" value="2"/>
</dbReference>
<feature type="domain" description="Glycosyltransferase subfamily 4-like N-terminal" evidence="8">
    <location>
        <begin position="924"/>
        <end position="1115"/>
    </location>
</feature>
<evidence type="ECO:0000313" key="14">
    <source>
        <dbReference type="Proteomes" id="UP000034227"/>
    </source>
</evidence>
<dbReference type="EMBL" id="JJQD01000108">
    <property type="protein sequence ID" value="KKH27852.1"/>
    <property type="molecule type" value="Genomic_DNA"/>
</dbReference>
<feature type="coiled-coil region" evidence="4">
    <location>
        <begin position="259"/>
        <end position="342"/>
    </location>
</feature>
<evidence type="ECO:0008006" key="17">
    <source>
        <dbReference type="Google" id="ProtNLM"/>
    </source>
</evidence>
<evidence type="ECO:0000259" key="7">
    <source>
        <dbReference type="Pfam" id="PF00535"/>
    </source>
</evidence>
<dbReference type="SUPFAM" id="SSF57997">
    <property type="entry name" value="Tropomyosin"/>
    <property type="match status" value="1"/>
</dbReference>
<dbReference type="EMBL" id="JJPL01000107">
    <property type="protein sequence ID" value="KKG62760.1"/>
    <property type="molecule type" value="Genomic_DNA"/>
</dbReference>
<dbReference type="Pfam" id="PF13847">
    <property type="entry name" value="Methyltransf_31"/>
    <property type="match status" value="1"/>
</dbReference>
<evidence type="ECO:0000313" key="15">
    <source>
        <dbReference type="Proteomes" id="UP000034399"/>
    </source>
</evidence>
<gene>
    <name evidence="12" type="ORF">DU43_08510</name>
    <name evidence="10" type="ORF">DU52_07010</name>
    <name evidence="13" type="ORF">DU58_14070</name>
    <name evidence="11" type="ORF">DU67_00535</name>
</gene>
<feature type="domain" description="Methyltransferase" evidence="9">
    <location>
        <begin position="38"/>
        <end position="159"/>
    </location>
</feature>
<dbReference type="InterPro" id="IPR001296">
    <property type="entry name" value="Glyco_trans_1"/>
</dbReference>
<dbReference type="InterPro" id="IPR028098">
    <property type="entry name" value="Glyco_trans_4-like_N"/>
</dbReference>
<dbReference type="EMBL" id="JJPM01000007">
    <property type="protein sequence ID" value="KKG81131.1"/>
    <property type="molecule type" value="Genomic_DNA"/>
</dbReference>
<evidence type="ECO:0000256" key="2">
    <source>
        <dbReference type="ARBA" id="ARBA00022676"/>
    </source>
</evidence>
<evidence type="ECO:0000256" key="1">
    <source>
        <dbReference type="ARBA" id="ARBA00006739"/>
    </source>
</evidence>
<dbReference type="CDD" id="cd02440">
    <property type="entry name" value="AdoMet_MTases"/>
    <property type="match status" value="1"/>
</dbReference>
<evidence type="ECO:0000313" key="10">
    <source>
        <dbReference type="EMBL" id="KKG33423.1"/>
    </source>
</evidence>
<dbReference type="EMBL" id="JJPA01000110">
    <property type="protein sequence ID" value="KKG33423.1"/>
    <property type="molecule type" value="Genomic_DNA"/>
</dbReference>
<dbReference type="SUPFAM" id="SSF53448">
    <property type="entry name" value="Nucleotide-diphospho-sugar transferases"/>
    <property type="match status" value="1"/>
</dbReference>
<dbReference type="Gene3D" id="3.90.550.10">
    <property type="entry name" value="Spore Coat Polysaccharide Biosynthesis Protein SpsA, Chain A"/>
    <property type="match status" value="1"/>
</dbReference>
<dbReference type="InterPro" id="IPR001173">
    <property type="entry name" value="Glyco_trans_2-like"/>
</dbReference>
<protein>
    <recommendedName>
        <fullName evidence="17">Glycosyltransferase</fullName>
    </recommendedName>
</protein>
<dbReference type="Gene3D" id="3.40.50.2000">
    <property type="entry name" value="Glycogen Phosphorylase B"/>
    <property type="match status" value="2"/>
</dbReference>
<feature type="region of interest" description="Disordered" evidence="5">
    <location>
        <begin position="385"/>
        <end position="413"/>
    </location>
</feature>
<dbReference type="InterPro" id="IPR029044">
    <property type="entry name" value="Nucleotide-diphossugar_trans"/>
</dbReference>
<dbReference type="SUPFAM" id="SSF53756">
    <property type="entry name" value="UDP-Glycosyltransferase/glycogen phosphorylase"/>
    <property type="match status" value="1"/>
</dbReference>
<proteinExistence type="inferred from homology"/>
<dbReference type="PANTHER" id="PTHR43179:SF12">
    <property type="entry name" value="GALACTOFURANOSYLTRANSFERASE GLFT2"/>
    <property type="match status" value="1"/>
</dbReference>
<evidence type="ECO:0000259" key="9">
    <source>
        <dbReference type="Pfam" id="PF13847"/>
    </source>
</evidence>
<feature type="compositionally biased region" description="Basic and acidic residues" evidence="5">
    <location>
        <begin position="392"/>
        <end position="413"/>
    </location>
</feature>
<organism evidence="10 15">
    <name type="scientific">Methanosarcina mazei</name>
    <name type="common">Methanosarcina frisia</name>
    <dbReference type="NCBI Taxonomy" id="2209"/>
    <lineage>
        <taxon>Archaea</taxon>
        <taxon>Methanobacteriati</taxon>
        <taxon>Methanobacteriota</taxon>
        <taxon>Stenosarchaea group</taxon>
        <taxon>Methanomicrobia</taxon>
        <taxon>Methanosarcinales</taxon>
        <taxon>Methanosarcinaceae</taxon>
        <taxon>Methanosarcina</taxon>
    </lineage>
</organism>
<evidence type="ECO:0000256" key="3">
    <source>
        <dbReference type="ARBA" id="ARBA00022679"/>
    </source>
</evidence>
<dbReference type="Pfam" id="PF13439">
    <property type="entry name" value="Glyco_transf_4"/>
    <property type="match status" value="1"/>
</dbReference>
<comment type="caution">
    <text evidence="10">The sequence shown here is derived from an EMBL/GenBank/DDBJ whole genome shotgun (WGS) entry which is preliminary data.</text>
</comment>
<evidence type="ECO:0000313" key="13">
    <source>
        <dbReference type="EMBL" id="KKH27852.1"/>
    </source>
</evidence>
<evidence type="ECO:0000313" key="11">
    <source>
        <dbReference type="EMBL" id="KKG62760.1"/>
    </source>
</evidence>
<reference evidence="14 15" key="1">
    <citation type="journal article" date="2015" name="ISME J.">
        <title>Genomic and phenotypic differentiation among Methanosarcina mazei populations from Columbia River sediment.</title>
        <authorList>
            <person name="Youngblut N.D."/>
            <person name="Wirth J.S."/>
            <person name="Henriksen J.R."/>
            <person name="Smith M."/>
            <person name="Simon H."/>
            <person name="Metcalf W.W."/>
            <person name="Whitaker R.J."/>
        </authorList>
    </citation>
    <scope>NUCLEOTIDE SEQUENCE [LARGE SCALE GENOMIC DNA]</scope>
    <source>
        <strain evidence="13 14">1.F.A.2.8</strain>
        <strain evidence="10 15">3.F.A.1A.1</strain>
        <strain evidence="11 16">3.F.T.2.1</strain>
        <strain evidence="12">3.H.A.1A.1</strain>
    </source>
</reference>
<dbReference type="Proteomes" id="UP000034424">
    <property type="component" value="Unassembled WGS sequence"/>
</dbReference>
<dbReference type="Gene3D" id="1.20.5.340">
    <property type="match status" value="1"/>
</dbReference>
<evidence type="ECO:0000313" key="12">
    <source>
        <dbReference type="EMBL" id="KKG81131.1"/>
    </source>
</evidence>
<evidence type="ECO:0000313" key="16">
    <source>
        <dbReference type="Proteomes" id="UP000034424"/>
    </source>
</evidence>
<feature type="domain" description="Glycosyl transferase family 1" evidence="6">
    <location>
        <begin position="1128"/>
        <end position="1280"/>
    </location>
</feature>
<keyword evidence="4" id="KW-0175">Coiled coil</keyword>
<dbReference type="InterPro" id="IPR029063">
    <property type="entry name" value="SAM-dependent_MTases_sf"/>
</dbReference>
<dbReference type="Pfam" id="PF00535">
    <property type="entry name" value="Glycos_transf_2"/>
    <property type="match status" value="1"/>
</dbReference>
<evidence type="ECO:0000256" key="5">
    <source>
        <dbReference type="SAM" id="MobiDB-lite"/>
    </source>
</evidence>
<keyword evidence="3" id="KW-0808">Transferase</keyword>
<evidence type="ECO:0000259" key="8">
    <source>
        <dbReference type="Pfam" id="PF13439"/>
    </source>
</evidence>